<comment type="catalytic activity">
    <reaction evidence="7">
        <text>L-cysteine + O2 = 3-sulfino-L-alanine + H(+)</text>
        <dbReference type="Rhea" id="RHEA:20441"/>
        <dbReference type="ChEBI" id="CHEBI:15378"/>
        <dbReference type="ChEBI" id="CHEBI:15379"/>
        <dbReference type="ChEBI" id="CHEBI:35235"/>
        <dbReference type="ChEBI" id="CHEBI:61085"/>
        <dbReference type="EC" id="1.13.11.20"/>
    </reaction>
</comment>
<dbReference type="Proteomes" id="UP001202479">
    <property type="component" value="Unassembled WGS sequence"/>
</dbReference>
<sequence length="205" mass="22709">MLLNTSHLNNTLSSGPINSTCQTSSLDAFHPNQNLSQLIDSLREILGGHGLSSEDIDINKIKQIMESYKSDPADWSQFALHDPLKSYSRNGVVNINGNANLLILILQGELTESLYKLDGENKPKLSKETILAKEQVGYISDQIGLHKITNTSDEISVSLHLYTPPYAAMYGCSTYEENGTKHHVDMSKYYSWQGKVVNDVNSSSC</sequence>
<dbReference type="InterPro" id="IPR011051">
    <property type="entry name" value="RmlC_Cupin_sf"/>
</dbReference>
<gene>
    <name evidence="8" type="ORF">KGF56_000191</name>
</gene>
<dbReference type="GO" id="GO:0019448">
    <property type="term" value="P:L-cysteine catabolic process"/>
    <property type="evidence" value="ECO:0007669"/>
    <property type="project" value="TreeGrafter"/>
</dbReference>
<accession>A0AAI9T1X1</accession>
<evidence type="ECO:0000313" key="8">
    <source>
        <dbReference type="EMBL" id="KAI3406899.2"/>
    </source>
</evidence>
<dbReference type="Gene3D" id="2.60.120.10">
    <property type="entry name" value="Jelly Rolls"/>
    <property type="match status" value="2"/>
</dbReference>
<dbReference type="RefSeq" id="XP_049182644.1">
    <property type="nucleotide sequence ID" value="XM_049323067.1"/>
</dbReference>
<evidence type="ECO:0000256" key="5">
    <source>
        <dbReference type="ARBA" id="ARBA00023002"/>
    </source>
</evidence>
<dbReference type="GO" id="GO:0017172">
    <property type="term" value="F:cysteine dioxygenase activity"/>
    <property type="evidence" value="ECO:0007669"/>
    <property type="project" value="UniProtKB-UniRule"/>
</dbReference>
<dbReference type="EC" id="1.13.11.20" evidence="2 7"/>
<evidence type="ECO:0000256" key="6">
    <source>
        <dbReference type="ARBA" id="ARBA00023004"/>
    </source>
</evidence>
<comment type="cofactor">
    <cofactor evidence="7">
        <name>Fe cation</name>
        <dbReference type="ChEBI" id="CHEBI:24875"/>
    </cofactor>
    <text evidence="7">Binds 1 Fe cation per subunit.</text>
</comment>
<evidence type="ECO:0000256" key="7">
    <source>
        <dbReference type="RuleBase" id="RU366010"/>
    </source>
</evidence>
<dbReference type="PANTHER" id="PTHR12918">
    <property type="entry name" value="CYSTEINE DIOXYGENASE"/>
    <property type="match status" value="1"/>
</dbReference>
<reference evidence="8" key="1">
    <citation type="journal article" date="2022" name="DNA Res.">
        <title>Genome analysis of five recently described species of the CUG-Ser clade uncovers Candida theae as a new hybrid lineage with pathogenic potential in the Candida parapsilosis species complex.</title>
        <authorList>
            <person name="Mixao V."/>
            <person name="Del Olmo V."/>
            <person name="Hegedusova E."/>
            <person name="Saus E."/>
            <person name="Pryszcz L."/>
            <person name="Cillingova A."/>
            <person name="Nosek J."/>
            <person name="Gabaldon T."/>
        </authorList>
    </citation>
    <scope>NUCLEOTIDE SEQUENCE</scope>
    <source>
        <strain evidence="8">CBS 10844</strain>
    </source>
</reference>
<keyword evidence="3 7" id="KW-0479">Metal-binding</keyword>
<comment type="caution">
    <text evidence="8">The sequence shown here is derived from an EMBL/GenBank/DDBJ whole genome shotgun (WGS) entry which is preliminary data.</text>
</comment>
<dbReference type="EMBL" id="JAHUZD010000019">
    <property type="protein sequence ID" value="KAI3406899.2"/>
    <property type="molecule type" value="Genomic_DNA"/>
</dbReference>
<protein>
    <recommendedName>
        <fullName evidence="2 7">Cysteine dioxygenase</fullName>
        <ecNumber evidence="2 7">1.13.11.20</ecNumber>
    </recommendedName>
</protein>
<evidence type="ECO:0000256" key="3">
    <source>
        <dbReference type="ARBA" id="ARBA00022723"/>
    </source>
</evidence>
<comment type="similarity">
    <text evidence="1 7">Belongs to the cysteine dioxygenase family.</text>
</comment>
<dbReference type="GeneID" id="73377808"/>
<keyword evidence="9" id="KW-1185">Reference proteome</keyword>
<evidence type="ECO:0000313" key="9">
    <source>
        <dbReference type="Proteomes" id="UP001202479"/>
    </source>
</evidence>
<proteinExistence type="inferred from homology"/>
<keyword evidence="4 7" id="KW-0223">Dioxygenase</keyword>
<dbReference type="SUPFAM" id="SSF51182">
    <property type="entry name" value="RmlC-like cupins"/>
    <property type="match status" value="1"/>
</dbReference>
<dbReference type="InterPro" id="IPR010300">
    <property type="entry name" value="CDO_1"/>
</dbReference>
<organism evidence="8 9">
    <name type="scientific">Candida oxycetoniae</name>
    <dbReference type="NCBI Taxonomy" id="497107"/>
    <lineage>
        <taxon>Eukaryota</taxon>
        <taxon>Fungi</taxon>
        <taxon>Dikarya</taxon>
        <taxon>Ascomycota</taxon>
        <taxon>Saccharomycotina</taxon>
        <taxon>Pichiomycetes</taxon>
        <taxon>Debaryomycetaceae</taxon>
        <taxon>Candida/Lodderomyces clade</taxon>
        <taxon>Candida</taxon>
    </lineage>
</organism>
<dbReference type="InterPro" id="IPR014710">
    <property type="entry name" value="RmlC-like_jellyroll"/>
</dbReference>
<keyword evidence="6 7" id="KW-0408">Iron</keyword>
<name>A0AAI9T1X1_9ASCO</name>
<evidence type="ECO:0000256" key="1">
    <source>
        <dbReference type="ARBA" id="ARBA00006622"/>
    </source>
</evidence>
<dbReference type="GO" id="GO:0008198">
    <property type="term" value="F:ferrous iron binding"/>
    <property type="evidence" value="ECO:0007669"/>
    <property type="project" value="TreeGrafter"/>
</dbReference>
<dbReference type="PANTHER" id="PTHR12918:SF1">
    <property type="entry name" value="CYSTEINE DIOXYGENASE TYPE 1"/>
    <property type="match status" value="1"/>
</dbReference>
<dbReference type="AlphaFoldDB" id="A0AAI9T1X1"/>
<evidence type="ECO:0000256" key="2">
    <source>
        <dbReference type="ARBA" id="ARBA00013133"/>
    </source>
</evidence>
<evidence type="ECO:0000256" key="4">
    <source>
        <dbReference type="ARBA" id="ARBA00022964"/>
    </source>
</evidence>
<dbReference type="Pfam" id="PF05995">
    <property type="entry name" value="CDO_I"/>
    <property type="match status" value="1"/>
</dbReference>
<keyword evidence="5 7" id="KW-0560">Oxidoreductase</keyword>